<gene>
    <name evidence="3" type="ORF">ACFFUV_18755</name>
</gene>
<organism evidence="3 4">
    <name type="scientific">Vibrio olivae</name>
    <dbReference type="NCBI Taxonomy" id="1243002"/>
    <lineage>
        <taxon>Bacteria</taxon>
        <taxon>Pseudomonadati</taxon>
        <taxon>Pseudomonadota</taxon>
        <taxon>Gammaproteobacteria</taxon>
        <taxon>Vibrionales</taxon>
        <taxon>Vibrionaceae</taxon>
        <taxon>Vibrio</taxon>
    </lineage>
</organism>
<dbReference type="CDD" id="cd04182">
    <property type="entry name" value="GT_2_like_f"/>
    <property type="match status" value="1"/>
</dbReference>
<keyword evidence="1" id="KW-0460">Magnesium</keyword>
<name>A0ABV5HRW8_9VIBR</name>
<dbReference type="InterPro" id="IPR025877">
    <property type="entry name" value="MobA-like_NTP_Trfase"/>
</dbReference>
<dbReference type="PANTHER" id="PTHR43777">
    <property type="entry name" value="MOLYBDENUM COFACTOR CYTIDYLYLTRANSFERASE"/>
    <property type="match status" value="1"/>
</dbReference>
<dbReference type="EMBL" id="JBHMEP010000008">
    <property type="protein sequence ID" value="MFB9137015.1"/>
    <property type="molecule type" value="Genomic_DNA"/>
</dbReference>
<evidence type="ECO:0000313" key="4">
    <source>
        <dbReference type="Proteomes" id="UP001589645"/>
    </source>
</evidence>
<evidence type="ECO:0000256" key="1">
    <source>
        <dbReference type="ARBA" id="ARBA00022842"/>
    </source>
</evidence>
<protein>
    <submittedName>
        <fullName evidence="3">NTP transferase domain-containing protein</fullName>
    </submittedName>
</protein>
<dbReference type="PANTHER" id="PTHR43777:SF1">
    <property type="entry name" value="MOLYBDENUM COFACTOR CYTIDYLYLTRANSFERASE"/>
    <property type="match status" value="1"/>
</dbReference>
<accession>A0ABV5HRW8</accession>
<sequence length="192" mass="21280">MNAKSCIALVLAGGFGRRFGRDKRAARFSDEQTLIAASVKHIDSIFSQRRVVLRRGDVPANLGLSRETEIIYSDQSERGLGASLAVGVAELQTSDADAVAIFLGDMPWISSHTQKMLVQQAETRKIVIPCHQGKKGHPVVFGREFWNELQQLDGDQGGKAIIQRYQQCCVYVDVNDDGILRDVDHEEDLLRG</sequence>
<dbReference type="GO" id="GO:0016740">
    <property type="term" value="F:transferase activity"/>
    <property type="evidence" value="ECO:0007669"/>
    <property type="project" value="UniProtKB-KW"/>
</dbReference>
<evidence type="ECO:0000313" key="3">
    <source>
        <dbReference type="EMBL" id="MFB9137015.1"/>
    </source>
</evidence>
<dbReference type="Gene3D" id="3.90.550.10">
    <property type="entry name" value="Spore Coat Polysaccharide Biosynthesis Protein SpsA, Chain A"/>
    <property type="match status" value="1"/>
</dbReference>
<evidence type="ECO:0000259" key="2">
    <source>
        <dbReference type="Pfam" id="PF12804"/>
    </source>
</evidence>
<feature type="domain" description="MobA-like NTP transferase" evidence="2">
    <location>
        <begin position="8"/>
        <end position="167"/>
    </location>
</feature>
<comment type="caution">
    <text evidence="3">The sequence shown here is derived from an EMBL/GenBank/DDBJ whole genome shotgun (WGS) entry which is preliminary data.</text>
</comment>
<keyword evidence="3" id="KW-0808">Transferase</keyword>
<dbReference type="InterPro" id="IPR029044">
    <property type="entry name" value="Nucleotide-diphossugar_trans"/>
</dbReference>
<dbReference type="Proteomes" id="UP001589645">
    <property type="component" value="Unassembled WGS sequence"/>
</dbReference>
<reference evidence="3 4" key="1">
    <citation type="submission" date="2024-09" db="EMBL/GenBank/DDBJ databases">
        <authorList>
            <person name="Sun Q."/>
            <person name="Mori K."/>
        </authorList>
    </citation>
    <scope>NUCLEOTIDE SEQUENCE [LARGE SCALE GENOMIC DNA]</scope>
    <source>
        <strain evidence="3 4">CECT 8064</strain>
    </source>
</reference>
<dbReference type="RefSeq" id="WP_390195816.1">
    <property type="nucleotide sequence ID" value="NZ_JBHMEP010000008.1"/>
</dbReference>
<proteinExistence type="predicted"/>
<dbReference type="Pfam" id="PF12804">
    <property type="entry name" value="NTP_transf_3"/>
    <property type="match status" value="1"/>
</dbReference>
<dbReference type="SUPFAM" id="SSF53448">
    <property type="entry name" value="Nucleotide-diphospho-sugar transferases"/>
    <property type="match status" value="1"/>
</dbReference>
<keyword evidence="4" id="KW-1185">Reference proteome</keyword>